<dbReference type="Proteomes" id="UP000799436">
    <property type="component" value="Unassembled WGS sequence"/>
</dbReference>
<evidence type="ECO:0000313" key="2">
    <source>
        <dbReference type="Proteomes" id="UP000799436"/>
    </source>
</evidence>
<protein>
    <submittedName>
        <fullName evidence="1">Uncharacterized protein</fullName>
    </submittedName>
</protein>
<dbReference type="AlphaFoldDB" id="A0A6G1LKU0"/>
<evidence type="ECO:0000313" key="1">
    <source>
        <dbReference type="EMBL" id="KAF2773182.1"/>
    </source>
</evidence>
<accession>A0A6G1LKU0</accession>
<name>A0A6G1LKU0_9PEZI</name>
<gene>
    <name evidence="1" type="ORF">EJ03DRAFT_155664</name>
</gene>
<proteinExistence type="predicted"/>
<organism evidence="1 2">
    <name type="scientific">Teratosphaeria nubilosa</name>
    <dbReference type="NCBI Taxonomy" id="161662"/>
    <lineage>
        <taxon>Eukaryota</taxon>
        <taxon>Fungi</taxon>
        <taxon>Dikarya</taxon>
        <taxon>Ascomycota</taxon>
        <taxon>Pezizomycotina</taxon>
        <taxon>Dothideomycetes</taxon>
        <taxon>Dothideomycetidae</taxon>
        <taxon>Mycosphaerellales</taxon>
        <taxon>Teratosphaeriaceae</taxon>
        <taxon>Teratosphaeria</taxon>
    </lineage>
</organism>
<dbReference type="Gene3D" id="3.80.10.10">
    <property type="entry name" value="Ribonuclease Inhibitor"/>
    <property type="match status" value="1"/>
</dbReference>
<dbReference type="EMBL" id="ML995812">
    <property type="protein sequence ID" value="KAF2773182.1"/>
    <property type="molecule type" value="Genomic_DNA"/>
</dbReference>
<sequence length="439" mass="49202">MGLLSQHSHLTTSQFKSFSYAQLYRGHSTIAQALMLALQVDNCFDWQSVEDGRLVTSNITCLNLQVHCRKTADVGQKMIEHLQSSMIHLEISFNISEYCRVLGLGFLQPADRARAGQEVIKSLFRHVLYGVGQQHKLRTLHLNQVPLSDLAASKLTAAVEMSGLHSLGLQKCDEPVSLLSKIQPIGCPLRMDMRCLIVTCTFVGAGDGIDDFLERFSGLQHLFLDSEGETAIRPALTALQNHAASLKTLYLECAPITDGGDDEDECHYDCEELQNFLSQCANLEQLALNTPFVQLEFDKSRIKSHIRPFAEALAAAPALRTFRGLTVRYEDRDDELDVHAGIETFTANAMQTWASQYLNSASQIMAFSICHSRDEYFVVQGIRMKPGFYCRGQIIRPYGRTEATALEMSRQEVMEVEPASEILQLDLNSHGVLRYGYER</sequence>
<reference evidence="1" key="1">
    <citation type="journal article" date="2020" name="Stud. Mycol.">
        <title>101 Dothideomycetes genomes: a test case for predicting lifestyles and emergence of pathogens.</title>
        <authorList>
            <person name="Haridas S."/>
            <person name="Albert R."/>
            <person name="Binder M."/>
            <person name="Bloem J."/>
            <person name="Labutti K."/>
            <person name="Salamov A."/>
            <person name="Andreopoulos B."/>
            <person name="Baker S."/>
            <person name="Barry K."/>
            <person name="Bills G."/>
            <person name="Bluhm B."/>
            <person name="Cannon C."/>
            <person name="Castanera R."/>
            <person name="Culley D."/>
            <person name="Daum C."/>
            <person name="Ezra D."/>
            <person name="Gonzalez J."/>
            <person name="Henrissat B."/>
            <person name="Kuo A."/>
            <person name="Liang C."/>
            <person name="Lipzen A."/>
            <person name="Lutzoni F."/>
            <person name="Magnuson J."/>
            <person name="Mondo S."/>
            <person name="Nolan M."/>
            <person name="Ohm R."/>
            <person name="Pangilinan J."/>
            <person name="Park H.-J."/>
            <person name="Ramirez L."/>
            <person name="Alfaro M."/>
            <person name="Sun H."/>
            <person name="Tritt A."/>
            <person name="Yoshinaga Y."/>
            <person name="Zwiers L.-H."/>
            <person name="Turgeon B."/>
            <person name="Goodwin S."/>
            <person name="Spatafora J."/>
            <person name="Crous P."/>
            <person name="Grigoriev I."/>
        </authorList>
    </citation>
    <scope>NUCLEOTIDE SEQUENCE</scope>
    <source>
        <strain evidence="1">CBS 116005</strain>
    </source>
</reference>
<keyword evidence="2" id="KW-1185">Reference proteome</keyword>
<dbReference type="SUPFAM" id="SSF52047">
    <property type="entry name" value="RNI-like"/>
    <property type="match status" value="1"/>
</dbReference>
<dbReference type="OrthoDB" id="5273330at2759"/>
<dbReference type="InterPro" id="IPR032675">
    <property type="entry name" value="LRR_dom_sf"/>
</dbReference>